<dbReference type="Pfam" id="PF06949">
    <property type="entry name" value="DUF1292"/>
    <property type="match status" value="1"/>
</dbReference>
<evidence type="ECO:0000313" key="1">
    <source>
        <dbReference type="EMBL" id="HIR40855.1"/>
    </source>
</evidence>
<comment type="caution">
    <text evidence="1">The sequence shown here is derived from an EMBL/GenBank/DDBJ whole genome shotgun (WGS) entry which is preliminary data.</text>
</comment>
<accession>A0A9D1AIR4</accession>
<dbReference type="InterPro" id="IPR009711">
    <property type="entry name" value="UPF0473"/>
</dbReference>
<reference evidence="1" key="1">
    <citation type="submission" date="2020-10" db="EMBL/GenBank/DDBJ databases">
        <authorList>
            <person name="Gilroy R."/>
        </authorList>
    </citation>
    <scope>NUCLEOTIDE SEQUENCE</scope>
    <source>
        <strain evidence="1">CHK184-25365</strain>
    </source>
</reference>
<dbReference type="AlphaFoldDB" id="A0A9D1AIR4"/>
<dbReference type="Proteomes" id="UP000886749">
    <property type="component" value="Unassembled WGS sequence"/>
</dbReference>
<proteinExistence type="predicted"/>
<sequence>MLETNKPEELENEENFGCVTLTDENGQEADFEILDLILYQDEQYVVLMPLDEEDDQVVILKQEEGDEENDCFVNVESEELLMTIFNIFKERNQDLFDFED</sequence>
<evidence type="ECO:0000313" key="2">
    <source>
        <dbReference type="Proteomes" id="UP000886749"/>
    </source>
</evidence>
<name>A0A9D1AIR4_9FIRM</name>
<dbReference type="EMBL" id="DVGY01000078">
    <property type="protein sequence ID" value="HIR40855.1"/>
    <property type="molecule type" value="Genomic_DNA"/>
</dbReference>
<organism evidence="1 2">
    <name type="scientific">Candidatus Egerieicola pullicola</name>
    <dbReference type="NCBI Taxonomy" id="2840775"/>
    <lineage>
        <taxon>Bacteria</taxon>
        <taxon>Bacillati</taxon>
        <taxon>Bacillota</taxon>
        <taxon>Clostridia</taxon>
        <taxon>Eubacteriales</taxon>
        <taxon>Oscillospiraceae</taxon>
        <taxon>Oscillospiraceae incertae sedis</taxon>
        <taxon>Candidatus Egerieicola</taxon>
    </lineage>
</organism>
<reference evidence="1" key="2">
    <citation type="journal article" date="2021" name="PeerJ">
        <title>Extensive microbial diversity within the chicken gut microbiome revealed by metagenomics and culture.</title>
        <authorList>
            <person name="Gilroy R."/>
            <person name="Ravi A."/>
            <person name="Getino M."/>
            <person name="Pursley I."/>
            <person name="Horton D.L."/>
            <person name="Alikhan N.F."/>
            <person name="Baker D."/>
            <person name="Gharbi K."/>
            <person name="Hall N."/>
            <person name="Watson M."/>
            <person name="Adriaenssens E.M."/>
            <person name="Foster-Nyarko E."/>
            <person name="Jarju S."/>
            <person name="Secka A."/>
            <person name="Antonio M."/>
            <person name="Oren A."/>
            <person name="Chaudhuri R.R."/>
            <person name="La Ragione R."/>
            <person name="Hildebrand F."/>
            <person name="Pallen M.J."/>
        </authorList>
    </citation>
    <scope>NUCLEOTIDE SEQUENCE</scope>
    <source>
        <strain evidence="1">CHK184-25365</strain>
    </source>
</reference>
<protein>
    <submittedName>
        <fullName evidence="1">DUF1292 domain-containing protein</fullName>
    </submittedName>
</protein>
<gene>
    <name evidence="1" type="ORF">IAB36_03400</name>
</gene>